<protein>
    <recommendedName>
        <fullName evidence="1">PAS domain-containing protein</fullName>
    </recommendedName>
</protein>
<evidence type="ECO:0000313" key="2">
    <source>
        <dbReference type="EMBL" id="APG27884.1"/>
    </source>
</evidence>
<dbReference type="SUPFAM" id="SSF55785">
    <property type="entry name" value="PYP-like sensor domain (PAS domain)"/>
    <property type="match status" value="2"/>
</dbReference>
<dbReference type="InterPro" id="IPR013656">
    <property type="entry name" value="PAS_4"/>
</dbReference>
<dbReference type="InterPro" id="IPR000014">
    <property type="entry name" value="PAS"/>
</dbReference>
<keyword evidence="3" id="KW-1185">Reference proteome</keyword>
<dbReference type="Pfam" id="PF08448">
    <property type="entry name" value="PAS_4"/>
    <property type="match status" value="1"/>
</dbReference>
<evidence type="ECO:0000259" key="1">
    <source>
        <dbReference type="PROSITE" id="PS50112"/>
    </source>
</evidence>
<gene>
    <name evidence="2" type="ORF">A7E78_08585</name>
</gene>
<dbReference type="EMBL" id="CP015519">
    <property type="protein sequence ID" value="APG27884.1"/>
    <property type="molecule type" value="Genomic_DNA"/>
</dbReference>
<dbReference type="GO" id="GO:0006355">
    <property type="term" value="P:regulation of DNA-templated transcription"/>
    <property type="evidence" value="ECO:0007669"/>
    <property type="project" value="InterPro"/>
</dbReference>
<dbReference type="OrthoDB" id="5499652at2"/>
<organism evidence="2 3">
    <name type="scientific">Syntrophotalea acetylenivorans</name>
    <dbReference type="NCBI Taxonomy" id="1842532"/>
    <lineage>
        <taxon>Bacteria</taxon>
        <taxon>Pseudomonadati</taxon>
        <taxon>Thermodesulfobacteriota</taxon>
        <taxon>Desulfuromonadia</taxon>
        <taxon>Desulfuromonadales</taxon>
        <taxon>Syntrophotaleaceae</taxon>
        <taxon>Syntrophotalea</taxon>
    </lineage>
</organism>
<dbReference type="NCBIfam" id="TIGR00229">
    <property type="entry name" value="sensory_box"/>
    <property type="match status" value="1"/>
</dbReference>
<dbReference type="RefSeq" id="WP_072283848.1">
    <property type="nucleotide sequence ID" value="NZ_CP015519.1"/>
</dbReference>
<dbReference type="InterPro" id="IPR013767">
    <property type="entry name" value="PAS_fold"/>
</dbReference>
<accession>A0A1L3GPP0</accession>
<dbReference type="KEGG" id="pef:A7E78_08585"/>
<feature type="domain" description="PAS" evidence="1">
    <location>
        <begin position="126"/>
        <end position="195"/>
    </location>
</feature>
<dbReference type="AlphaFoldDB" id="A0A1L3GPP0"/>
<proteinExistence type="predicted"/>
<dbReference type="Gene3D" id="3.30.450.20">
    <property type="entry name" value="PAS domain"/>
    <property type="match status" value="2"/>
</dbReference>
<dbReference type="PROSITE" id="PS50112">
    <property type="entry name" value="PAS"/>
    <property type="match status" value="1"/>
</dbReference>
<dbReference type="CDD" id="cd00130">
    <property type="entry name" value="PAS"/>
    <property type="match status" value="1"/>
</dbReference>
<dbReference type="InterPro" id="IPR035965">
    <property type="entry name" value="PAS-like_dom_sf"/>
</dbReference>
<sequence>MKNASLLTKIFEQIPDFLAVINRDLRIEMCNWRGGYEYVPEHLRRLGAHCYNLFYPDQGRPCNDCHVLEVFRSGKTLVREKFNPRIGHVEVRCFPIFDRRGEVFLVAEQICNIAERKKMQMRLSQQYTYLKTLADVIPVPMFSKDAAGRYLGCNKTFEQYLGCTREEIVGKSVYDLAPKEMADIYYAKDQELFRQGGFSVTKVP</sequence>
<dbReference type="Proteomes" id="UP000182517">
    <property type="component" value="Chromosome"/>
</dbReference>
<dbReference type="SMART" id="SM00091">
    <property type="entry name" value="PAS"/>
    <property type="match status" value="2"/>
</dbReference>
<reference evidence="2 3" key="1">
    <citation type="journal article" date="2017" name="Genome Announc.">
        <title>Complete Genome Sequences of Two Acetylene-Fermenting Pelobacter acetylenicus Strains.</title>
        <authorList>
            <person name="Sutton J.M."/>
            <person name="Baesman S.M."/>
            <person name="Fierst J.L."/>
            <person name="Poret-Peterson A.T."/>
            <person name="Oremland R.S."/>
            <person name="Dunlap D.S."/>
            <person name="Akob D.M."/>
        </authorList>
    </citation>
    <scope>NUCLEOTIDE SEQUENCE [LARGE SCALE GENOMIC DNA]</scope>
    <source>
        <strain evidence="2 3">SFB93</strain>
    </source>
</reference>
<evidence type="ECO:0000313" key="3">
    <source>
        <dbReference type="Proteomes" id="UP000182517"/>
    </source>
</evidence>
<dbReference type="STRING" id="1842532.A7E78_08585"/>
<name>A0A1L3GPP0_9BACT</name>
<dbReference type="Pfam" id="PF00989">
    <property type="entry name" value="PAS"/>
    <property type="match status" value="1"/>
</dbReference>